<evidence type="ECO:0000313" key="13">
    <source>
        <dbReference type="Proteomes" id="UP000747542"/>
    </source>
</evidence>
<reference evidence="12" key="1">
    <citation type="journal article" date="2021" name="Sci. Adv.">
        <title>The American lobster genome reveals insights on longevity, neural, and immune adaptations.</title>
        <authorList>
            <person name="Polinski J.M."/>
            <person name="Zimin A.V."/>
            <person name="Clark K.F."/>
            <person name="Kohn A.B."/>
            <person name="Sadowski N."/>
            <person name="Timp W."/>
            <person name="Ptitsyn A."/>
            <person name="Khanna P."/>
            <person name="Romanova D.Y."/>
            <person name="Williams P."/>
            <person name="Greenwood S.J."/>
            <person name="Moroz L.L."/>
            <person name="Walt D.R."/>
            <person name="Bodnar A.G."/>
        </authorList>
    </citation>
    <scope>NUCLEOTIDE SEQUENCE</scope>
    <source>
        <strain evidence="12">GMGI-L3</strain>
    </source>
</reference>
<dbReference type="CDD" id="cd18787">
    <property type="entry name" value="SF2_C_DEAD"/>
    <property type="match status" value="1"/>
</dbReference>
<dbReference type="Proteomes" id="UP000747542">
    <property type="component" value="Unassembled WGS sequence"/>
</dbReference>
<dbReference type="GO" id="GO:0016787">
    <property type="term" value="F:hydrolase activity"/>
    <property type="evidence" value="ECO:0007669"/>
    <property type="project" value="UniProtKB-KW"/>
</dbReference>
<feature type="region of interest" description="Disordered" evidence="8">
    <location>
        <begin position="1"/>
        <end position="59"/>
    </location>
</feature>
<dbReference type="InterPro" id="IPR011545">
    <property type="entry name" value="DEAD/DEAH_box_helicase_dom"/>
</dbReference>
<name>A0A8J5MZQ2_HOMAM</name>
<evidence type="ECO:0000256" key="4">
    <source>
        <dbReference type="ARBA" id="ARBA00022840"/>
    </source>
</evidence>
<comment type="similarity">
    <text evidence="7">Belongs to the DEAD box helicase family.</text>
</comment>
<dbReference type="PANTHER" id="PTHR24031">
    <property type="entry name" value="RNA HELICASE"/>
    <property type="match status" value="1"/>
</dbReference>
<dbReference type="GO" id="GO:0005524">
    <property type="term" value="F:ATP binding"/>
    <property type="evidence" value="ECO:0007669"/>
    <property type="project" value="UniProtKB-UniRule"/>
</dbReference>
<evidence type="ECO:0000256" key="1">
    <source>
        <dbReference type="ARBA" id="ARBA00022741"/>
    </source>
</evidence>
<accession>A0A8J5MZQ2</accession>
<dbReference type="SUPFAM" id="SSF52540">
    <property type="entry name" value="P-loop containing nucleoside triphosphate hydrolases"/>
    <property type="match status" value="1"/>
</dbReference>
<dbReference type="GO" id="GO:0003723">
    <property type="term" value="F:RNA binding"/>
    <property type="evidence" value="ECO:0007669"/>
    <property type="project" value="UniProtKB-UniRule"/>
</dbReference>
<evidence type="ECO:0000256" key="3">
    <source>
        <dbReference type="ARBA" id="ARBA00022806"/>
    </source>
</evidence>
<comment type="function">
    <text evidence="7">RNA helicase.</text>
</comment>
<feature type="region of interest" description="Disordered" evidence="8">
    <location>
        <begin position="553"/>
        <end position="598"/>
    </location>
</feature>
<evidence type="ECO:0000256" key="2">
    <source>
        <dbReference type="ARBA" id="ARBA00022801"/>
    </source>
</evidence>
<evidence type="ECO:0000256" key="6">
    <source>
        <dbReference type="PROSITE-ProRule" id="PRU00552"/>
    </source>
</evidence>
<feature type="domain" description="DEAD-box RNA helicase Q" evidence="11">
    <location>
        <begin position="71"/>
        <end position="99"/>
    </location>
</feature>
<organism evidence="12 13">
    <name type="scientific">Homarus americanus</name>
    <name type="common">American lobster</name>
    <dbReference type="NCBI Taxonomy" id="6706"/>
    <lineage>
        <taxon>Eukaryota</taxon>
        <taxon>Metazoa</taxon>
        <taxon>Ecdysozoa</taxon>
        <taxon>Arthropoda</taxon>
        <taxon>Crustacea</taxon>
        <taxon>Multicrustacea</taxon>
        <taxon>Malacostraca</taxon>
        <taxon>Eumalacostraca</taxon>
        <taxon>Eucarida</taxon>
        <taxon>Decapoda</taxon>
        <taxon>Pleocyemata</taxon>
        <taxon>Astacidea</taxon>
        <taxon>Nephropoidea</taxon>
        <taxon>Nephropidae</taxon>
        <taxon>Homarus</taxon>
    </lineage>
</organism>
<dbReference type="Gene3D" id="3.40.50.300">
    <property type="entry name" value="P-loop containing nucleotide triphosphate hydrolases"/>
    <property type="match status" value="2"/>
</dbReference>
<comment type="catalytic activity">
    <reaction evidence="7">
        <text>ATP + H2O = ADP + phosphate + H(+)</text>
        <dbReference type="Rhea" id="RHEA:13065"/>
        <dbReference type="ChEBI" id="CHEBI:15377"/>
        <dbReference type="ChEBI" id="CHEBI:15378"/>
        <dbReference type="ChEBI" id="CHEBI:30616"/>
        <dbReference type="ChEBI" id="CHEBI:43474"/>
        <dbReference type="ChEBI" id="CHEBI:456216"/>
        <dbReference type="EC" id="3.6.4.13"/>
    </reaction>
</comment>
<dbReference type="InterPro" id="IPR014001">
    <property type="entry name" value="Helicase_ATP-bd"/>
</dbReference>
<evidence type="ECO:0000256" key="5">
    <source>
        <dbReference type="ARBA" id="ARBA00022884"/>
    </source>
</evidence>
<feature type="compositionally biased region" description="Basic and acidic residues" evidence="8">
    <location>
        <begin position="47"/>
        <end position="59"/>
    </location>
</feature>
<comment type="domain">
    <text evidence="7">The Q motif is unique to and characteristic of the DEAD box family of RNA helicases and controls ATP binding and hydrolysis.</text>
</comment>
<dbReference type="InterPro" id="IPR027417">
    <property type="entry name" value="P-loop_NTPase"/>
</dbReference>
<keyword evidence="2 7" id="KW-0378">Hydrolase</keyword>
<evidence type="ECO:0000259" key="11">
    <source>
        <dbReference type="PROSITE" id="PS51195"/>
    </source>
</evidence>
<keyword evidence="5 7" id="KW-0694">RNA-binding</keyword>
<dbReference type="Pfam" id="PF13959">
    <property type="entry name" value="CTE_SPB4"/>
    <property type="match status" value="1"/>
</dbReference>
<keyword evidence="13" id="KW-1185">Reference proteome</keyword>
<feature type="compositionally biased region" description="Acidic residues" evidence="8">
    <location>
        <begin position="554"/>
        <end position="565"/>
    </location>
</feature>
<protein>
    <recommendedName>
        <fullName evidence="7">ATP-dependent RNA helicase</fullName>
        <ecNumber evidence="7">3.6.4.13</ecNumber>
    </recommendedName>
</protein>
<feature type="domain" description="Helicase C-terminal" evidence="10">
    <location>
        <begin position="298"/>
        <end position="454"/>
    </location>
</feature>
<keyword evidence="3 7" id="KW-0347">Helicase</keyword>
<dbReference type="PROSITE" id="PS51192">
    <property type="entry name" value="HELICASE_ATP_BIND_1"/>
    <property type="match status" value="1"/>
</dbReference>
<dbReference type="SMART" id="SM00487">
    <property type="entry name" value="DEXDc"/>
    <property type="match status" value="1"/>
</dbReference>
<dbReference type="PROSITE" id="PS51195">
    <property type="entry name" value="Q_MOTIF"/>
    <property type="match status" value="1"/>
</dbReference>
<gene>
    <name evidence="12" type="primary">Ddx10-L1</name>
    <name evidence="12" type="ORF">Hamer_G021994</name>
</gene>
<dbReference type="CDD" id="cd17941">
    <property type="entry name" value="DEADc_DDX10"/>
    <property type="match status" value="1"/>
</dbReference>
<comment type="caution">
    <text evidence="12">The sequence shown here is derived from an EMBL/GenBank/DDBJ whole genome shotgun (WGS) entry which is preliminary data.</text>
</comment>
<feature type="domain" description="Helicase ATP-binding" evidence="9">
    <location>
        <begin position="102"/>
        <end position="276"/>
    </location>
</feature>
<dbReference type="AlphaFoldDB" id="A0A8J5MZQ2"/>
<dbReference type="Pfam" id="PF00271">
    <property type="entry name" value="Helicase_C"/>
    <property type="match status" value="1"/>
</dbReference>
<dbReference type="EMBL" id="JAHLQT010017059">
    <property type="protein sequence ID" value="KAG7169371.1"/>
    <property type="molecule type" value="Genomic_DNA"/>
</dbReference>
<keyword evidence="1 7" id="KW-0547">Nucleotide-binding</keyword>
<proteinExistence type="inferred from homology"/>
<evidence type="ECO:0000256" key="7">
    <source>
        <dbReference type="RuleBase" id="RU365068"/>
    </source>
</evidence>
<dbReference type="InterPro" id="IPR014014">
    <property type="entry name" value="RNA_helicase_DEAD_Q_motif"/>
</dbReference>
<evidence type="ECO:0000259" key="9">
    <source>
        <dbReference type="PROSITE" id="PS51192"/>
    </source>
</evidence>
<evidence type="ECO:0000313" key="12">
    <source>
        <dbReference type="EMBL" id="KAG7169371.1"/>
    </source>
</evidence>
<sequence length="683" mass="77210">MENKTENDQGAQTKMSGLNRPNGPRKKQGFKKYQKPQFNPQKKRSAKEKEEVDNLENRKTELANISPEEILSFAKLPLSRKTLKGLKDGSFTVPTKVQRQSLIFSLHGTDVVAAAKTGSGKTLAFIIPLLEMLYCKRWSPMDGLGALVITPTRELAYQIFEVLKKVGKEHDFSAGLVIGGKDLKYEWNRVSTCNIMICTPGRLLQHMTENPEFTSDNVQMLILDEADQCLSMGFADTMNCILQELPSDRQSLLFSATQTRDVKDLIRAGCNNPVFCSVHEYSKTSTPKSLKESYVICDVHDKFTFLWSFIRHHRKHKILVFLATCKQVQFLNSMFCKLHPGLSVMGLHGSMHQLRRMAIYDEFCRKKCAVLFATDVAARGLDIPAVDWVVQADCPEDVTAYIHRVGRTARFFRNGEAILLLTPSEEQAMLTCLGTKNILVDKIDVDPAKMQSINIKIEIILSKYSNLKEEAVRAFKAYLKHLALMKNKKVFDVTAVDLDAFARSLGLAVTPRIRFLEKKLKQKFGQKSTTADTLKPELESDVSFKPKLTTLDFGADDSDDDDEEFLSSSKTQDSVIVEDSLEEPDLNATQDGPKLNPKKKPVTKVAVIKKLLKKNLQLNQRVVFDDEGEMVLDPAKEQVSQAARRLGEQETSGINIARLQEIMKEEDHYDKKLHAEKLKEKNR</sequence>
<feature type="compositionally biased region" description="Basic residues" evidence="8">
    <location>
        <begin position="23"/>
        <end position="34"/>
    </location>
</feature>
<dbReference type="InterPro" id="IPR025313">
    <property type="entry name" value="SPB4-like_CTE"/>
</dbReference>
<dbReference type="SMART" id="SM00490">
    <property type="entry name" value="HELICc"/>
    <property type="match status" value="1"/>
</dbReference>
<dbReference type="SMART" id="SM01178">
    <property type="entry name" value="DUF4217"/>
    <property type="match status" value="1"/>
</dbReference>
<keyword evidence="4 7" id="KW-0067">ATP-binding</keyword>
<dbReference type="PROSITE" id="PS51194">
    <property type="entry name" value="HELICASE_CTER"/>
    <property type="match status" value="1"/>
</dbReference>
<evidence type="ECO:0000259" key="10">
    <source>
        <dbReference type="PROSITE" id="PS51194"/>
    </source>
</evidence>
<feature type="short sequence motif" description="Q motif" evidence="6">
    <location>
        <begin position="71"/>
        <end position="99"/>
    </location>
</feature>
<dbReference type="EC" id="3.6.4.13" evidence="7"/>
<dbReference type="Pfam" id="PF00270">
    <property type="entry name" value="DEAD"/>
    <property type="match status" value="1"/>
</dbReference>
<dbReference type="InterPro" id="IPR001650">
    <property type="entry name" value="Helicase_C-like"/>
</dbReference>
<evidence type="ECO:0000256" key="8">
    <source>
        <dbReference type="SAM" id="MobiDB-lite"/>
    </source>
</evidence>
<dbReference type="GO" id="GO:0003724">
    <property type="term" value="F:RNA helicase activity"/>
    <property type="evidence" value="ECO:0007669"/>
    <property type="project" value="UniProtKB-EC"/>
</dbReference>